<dbReference type="RefSeq" id="WP_187243545.1">
    <property type="nucleotide sequence ID" value="NZ_BAAAOK010000009.1"/>
</dbReference>
<dbReference type="PIRSF" id="PIRSF016642">
    <property type="entry name" value="UCP016642"/>
    <property type="match status" value="1"/>
</dbReference>
<evidence type="ECO:0000313" key="2">
    <source>
        <dbReference type="EMBL" id="MBC6466543.1"/>
    </source>
</evidence>
<dbReference type="InterPro" id="IPR015834">
    <property type="entry name" value="UCP016642"/>
</dbReference>
<proteinExistence type="predicted"/>
<name>A0ABR7LQ69_9ACTN</name>
<reference evidence="2 3" key="1">
    <citation type="submission" date="2020-06" db="EMBL/GenBank/DDBJ databases">
        <title>Actinomadura xiongansis sp. nov., isolated from soil of Baiyangdian.</title>
        <authorList>
            <person name="Zhang X."/>
        </authorList>
    </citation>
    <scope>NUCLEOTIDE SEQUENCE [LARGE SCALE GENOMIC DNA]</scope>
    <source>
        <strain evidence="2 3">HBUM206468</strain>
    </source>
</reference>
<dbReference type="Pfam" id="PF09825">
    <property type="entry name" value="BPL_N"/>
    <property type="match status" value="1"/>
</dbReference>
<comment type="caution">
    <text evidence="2">The sequence shown here is derived from an EMBL/GenBank/DDBJ whole genome shotgun (WGS) entry which is preliminary data.</text>
</comment>
<dbReference type="InterPro" id="IPR019197">
    <property type="entry name" value="Biotin-prot_ligase_N"/>
</dbReference>
<evidence type="ECO:0000313" key="3">
    <source>
        <dbReference type="Proteomes" id="UP000805614"/>
    </source>
</evidence>
<organism evidence="2 3">
    <name type="scientific">Actinomadura alba</name>
    <dbReference type="NCBI Taxonomy" id="406431"/>
    <lineage>
        <taxon>Bacteria</taxon>
        <taxon>Bacillati</taxon>
        <taxon>Actinomycetota</taxon>
        <taxon>Actinomycetes</taxon>
        <taxon>Streptosporangiales</taxon>
        <taxon>Thermomonosporaceae</taxon>
        <taxon>Actinomadura</taxon>
    </lineage>
</organism>
<dbReference type="Gene3D" id="3.40.50.880">
    <property type="match status" value="1"/>
</dbReference>
<dbReference type="SUPFAM" id="SSF52317">
    <property type="entry name" value="Class I glutamine amidotransferase-like"/>
    <property type="match status" value="1"/>
</dbReference>
<dbReference type="Proteomes" id="UP000805614">
    <property type="component" value="Unassembled WGS sequence"/>
</dbReference>
<accession>A0ABR7LQ69</accession>
<sequence>MALVYRGPASLPGCPEAVAALLANPALSFDVHYVGPKEELKLTPATLSMAAIYAQPGGGELKRAYRRLRKQSPLIQEYVRSGGRYLGFCLGGYLAGATPGFKLLPGDADQHISSHASTVRTGRDTTVSVTWRGHPRTLYFQDGPYFILDENAQNADVLATYPNGTVAALVAPFGRGAVGVAGPHPEATAEWYQVEGLTNPDGIRADLGVDLVHTLMRCAG</sequence>
<dbReference type="InterPro" id="IPR029062">
    <property type="entry name" value="Class_I_gatase-like"/>
</dbReference>
<keyword evidence="3" id="KW-1185">Reference proteome</keyword>
<protein>
    <recommendedName>
        <fullName evidence="1">Biotin-protein ligase N-terminal domain-containing protein</fullName>
    </recommendedName>
</protein>
<gene>
    <name evidence="2" type="ORF">HKK74_13665</name>
</gene>
<feature type="domain" description="Biotin-protein ligase N-terminal" evidence="1">
    <location>
        <begin position="3"/>
        <end position="102"/>
    </location>
</feature>
<evidence type="ECO:0000259" key="1">
    <source>
        <dbReference type="Pfam" id="PF09825"/>
    </source>
</evidence>
<dbReference type="EMBL" id="JABVEC010000008">
    <property type="protein sequence ID" value="MBC6466543.1"/>
    <property type="molecule type" value="Genomic_DNA"/>
</dbReference>